<keyword evidence="3" id="KW-1185">Reference proteome</keyword>
<organism evidence="2 3">
    <name type="scientific">Brassica napus</name>
    <name type="common">Rape</name>
    <dbReference type="NCBI Taxonomy" id="3708"/>
    <lineage>
        <taxon>Eukaryota</taxon>
        <taxon>Viridiplantae</taxon>
        <taxon>Streptophyta</taxon>
        <taxon>Embryophyta</taxon>
        <taxon>Tracheophyta</taxon>
        <taxon>Spermatophyta</taxon>
        <taxon>Magnoliopsida</taxon>
        <taxon>eudicotyledons</taxon>
        <taxon>Gunneridae</taxon>
        <taxon>Pentapetalae</taxon>
        <taxon>rosids</taxon>
        <taxon>malvids</taxon>
        <taxon>Brassicales</taxon>
        <taxon>Brassicaceae</taxon>
        <taxon>Brassiceae</taxon>
        <taxon>Brassica</taxon>
    </lineage>
</organism>
<proteinExistence type="predicted"/>
<feature type="compositionally biased region" description="Basic residues" evidence="1">
    <location>
        <begin position="264"/>
        <end position="275"/>
    </location>
</feature>
<feature type="region of interest" description="Disordered" evidence="1">
    <location>
        <begin position="214"/>
        <end position="275"/>
    </location>
</feature>
<dbReference type="Proteomes" id="UP000824890">
    <property type="component" value="Unassembled WGS sequence"/>
</dbReference>
<protein>
    <recommendedName>
        <fullName evidence="4">Protein TSSC4</fullName>
    </recommendedName>
</protein>
<name>A0ABQ7YNY0_BRANA</name>
<feature type="compositionally biased region" description="Basic and acidic residues" evidence="1">
    <location>
        <begin position="216"/>
        <end position="231"/>
    </location>
</feature>
<feature type="non-terminal residue" evidence="2">
    <location>
        <position position="1"/>
    </location>
</feature>
<dbReference type="EMBL" id="JAGKQM010000017">
    <property type="protein sequence ID" value="KAH0869827.1"/>
    <property type="molecule type" value="Genomic_DNA"/>
</dbReference>
<comment type="caution">
    <text evidence="2">The sequence shown here is derived from an EMBL/GenBank/DDBJ whole genome shotgun (WGS) entry which is preliminary data.</text>
</comment>
<sequence length="275" mass="30503">IDKTKSDKSSEEGDSEFKTNLECVKKAFPTKSDSWRIVTQDNVERQPSPTRTIKLFSIASSGPVQTASQDNKPVSKLKQNLGNRPEKTSHFIERRHGCKVLFSVEEEVETAHKLSTLGLETTIRFTGDGEYLRDTPKVEMGGEETGTSNGGDGCSPEQAVETQQIFLETQRRLPNRYTFEMNKVVADQRALKLNRHRDSSLESLVNAGIPTTQDFKMPETMDEGRDCDGRRSGIRNGGAVGSPPESHGSGDTDTETETHISSSHGKRQSRLRFVA</sequence>
<evidence type="ECO:0000313" key="2">
    <source>
        <dbReference type="EMBL" id="KAH0869827.1"/>
    </source>
</evidence>
<evidence type="ECO:0000313" key="3">
    <source>
        <dbReference type="Proteomes" id="UP000824890"/>
    </source>
</evidence>
<feature type="region of interest" description="Disordered" evidence="1">
    <location>
        <begin position="132"/>
        <end position="159"/>
    </location>
</feature>
<reference evidence="2 3" key="1">
    <citation type="submission" date="2021-05" db="EMBL/GenBank/DDBJ databases">
        <title>Genome Assembly of Synthetic Allotetraploid Brassica napus Reveals Homoeologous Exchanges between Subgenomes.</title>
        <authorList>
            <person name="Davis J.T."/>
        </authorList>
    </citation>
    <scope>NUCLEOTIDE SEQUENCE [LARGE SCALE GENOMIC DNA]</scope>
    <source>
        <strain evidence="3">cv. Da-Ae</strain>
        <tissue evidence="2">Seedling</tissue>
    </source>
</reference>
<gene>
    <name evidence="2" type="ORF">HID58_076849</name>
</gene>
<accession>A0ABQ7YNY0</accession>
<evidence type="ECO:0000256" key="1">
    <source>
        <dbReference type="SAM" id="MobiDB-lite"/>
    </source>
</evidence>
<evidence type="ECO:0008006" key="4">
    <source>
        <dbReference type="Google" id="ProtNLM"/>
    </source>
</evidence>